<dbReference type="FunCoup" id="A0A517SAE6">
    <property type="interactions" value="67"/>
</dbReference>
<dbReference type="SUPFAM" id="SSF54001">
    <property type="entry name" value="Cysteine proteinases"/>
    <property type="match status" value="1"/>
</dbReference>
<dbReference type="RefSeq" id="WP_145028023.1">
    <property type="nucleotide sequence ID" value="NZ_CP036271.1"/>
</dbReference>
<organism evidence="3 4">
    <name type="scientific">Caulifigura coniformis</name>
    <dbReference type="NCBI Taxonomy" id="2527983"/>
    <lineage>
        <taxon>Bacteria</taxon>
        <taxon>Pseudomonadati</taxon>
        <taxon>Planctomycetota</taxon>
        <taxon>Planctomycetia</taxon>
        <taxon>Planctomycetales</taxon>
        <taxon>Planctomycetaceae</taxon>
        <taxon>Caulifigura</taxon>
    </lineage>
</organism>
<dbReference type="KEGG" id="ccos:Pan44_11140"/>
<dbReference type="Proteomes" id="UP000315700">
    <property type="component" value="Chromosome"/>
</dbReference>
<dbReference type="PRINTS" id="PR01543">
    <property type="entry name" value="ANATRNSFRASE"/>
</dbReference>
<name>A0A517SAE6_9PLAN</name>
<evidence type="ECO:0000256" key="2">
    <source>
        <dbReference type="RuleBase" id="RU003452"/>
    </source>
</evidence>
<dbReference type="GO" id="GO:0004060">
    <property type="term" value="F:arylamine N-acetyltransferase activity"/>
    <property type="evidence" value="ECO:0007669"/>
    <property type="project" value="UniProtKB-EC"/>
</dbReference>
<reference evidence="3 4" key="1">
    <citation type="submission" date="2019-02" db="EMBL/GenBank/DDBJ databases">
        <title>Deep-cultivation of Planctomycetes and their phenomic and genomic characterization uncovers novel biology.</title>
        <authorList>
            <person name="Wiegand S."/>
            <person name="Jogler M."/>
            <person name="Boedeker C."/>
            <person name="Pinto D."/>
            <person name="Vollmers J."/>
            <person name="Rivas-Marin E."/>
            <person name="Kohn T."/>
            <person name="Peeters S.H."/>
            <person name="Heuer A."/>
            <person name="Rast P."/>
            <person name="Oberbeckmann S."/>
            <person name="Bunk B."/>
            <person name="Jeske O."/>
            <person name="Meyerdierks A."/>
            <person name="Storesund J.E."/>
            <person name="Kallscheuer N."/>
            <person name="Luecker S."/>
            <person name="Lage O.M."/>
            <person name="Pohl T."/>
            <person name="Merkel B.J."/>
            <person name="Hornburger P."/>
            <person name="Mueller R.-W."/>
            <person name="Bruemmer F."/>
            <person name="Labrenz M."/>
            <person name="Spormann A.M."/>
            <person name="Op den Camp H."/>
            <person name="Overmann J."/>
            <person name="Amann R."/>
            <person name="Jetten M.S.M."/>
            <person name="Mascher T."/>
            <person name="Medema M.H."/>
            <person name="Devos D.P."/>
            <person name="Kaster A.-K."/>
            <person name="Ovreas L."/>
            <person name="Rohde M."/>
            <person name="Galperin M.Y."/>
            <person name="Jogler C."/>
        </authorList>
    </citation>
    <scope>NUCLEOTIDE SEQUENCE [LARGE SCALE GENOMIC DNA]</scope>
    <source>
        <strain evidence="3 4">Pan44</strain>
    </source>
</reference>
<dbReference type="InterPro" id="IPR038765">
    <property type="entry name" value="Papain-like_cys_pep_sf"/>
</dbReference>
<dbReference type="PANTHER" id="PTHR11786:SF0">
    <property type="entry name" value="ARYLAMINE N-ACETYLTRANSFERASE 4-RELATED"/>
    <property type="match status" value="1"/>
</dbReference>
<keyword evidence="3" id="KW-0808">Transferase</keyword>
<dbReference type="InParanoid" id="A0A517SAE6"/>
<evidence type="ECO:0000313" key="3">
    <source>
        <dbReference type="EMBL" id="QDT53099.1"/>
    </source>
</evidence>
<dbReference type="EC" id="2.3.1.5" evidence="3"/>
<keyword evidence="4" id="KW-1185">Reference proteome</keyword>
<proteinExistence type="inferred from homology"/>
<gene>
    <name evidence="3" type="primary">nat</name>
    <name evidence="3" type="ORF">Pan44_11140</name>
</gene>
<protein>
    <submittedName>
        <fullName evidence="3">Arylamine N-acetyltransferase</fullName>
        <ecNumber evidence="3">2.3.1.5</ecNumber>
    </submittedName>
</protein>
<evidence type="ECO:0000256" key="1">
    <source>
        <dbReference type="ARBA" id="ARBA00006547"/>
    </source>
</evidence>
<dbReference type="EMBL" id="CP036271">
    <property type="protein sequence ID" value="QDT53099.1"/>
    <property type="molecule type" value="Genomic_DNA"/>
</dbReference>
<dbReference type="InterPro" id="IPR001447">
    <property type="entry name" value="Arylamine_N-AcTrfase"/>
</dbReference>
<accession>A0A517SAE6</accession>
<dbReference type="PANTHER" id="PTHR11786">
    <property type="entry name" value="N-HYDROXYARYLAMINE O-ACETYLTRANSFERASE"/>
    <property type="match status" value="1"/>
</dbReference>
<dbReference type="Gene3D" id="3.30.2140.10">
    <property type="entry name" value="Arylamine N-acetyltransferase"/>
    <property type="match status" value="1"/>
</dbReference>
<dbReference type="Gene3D" id="2.40.128.150">
    <property type="entry name" value="Cysteine proteinases"/>
    <property type="match status" value="1"/>
</dbReference>
<dbReference type="Pfam" id="PF00797">
    <property type="entry name" value="Acetyltransf_2"/>
    <property type="match status" value="1"/>
</dbReference>
<keyword evidence="3" id="KW-0012">Acyltransferase</keyword>
<evidence type="ECO:0000313" key="4">
    <source>
        <dbReference type="Proteomes" id="UP000315700"/>
    </source>
</evidence>
<dbReference type="AlphaFoldDB" id="A0A517SAE6"/>
<dbReference type="OrthoDB" id="7181050at2"/>
<comment type="similarity">
    <text evidence="1 2">Belongs to the arylamine N-acetyltransferase family.</text>
</comment>
<sequence length="271" mass="30423">MDLKSYFQRIGFEGEPAPTLETLALLQRRHAEAIPFENLDSLLRQPVRLDLPSLEQKLVHRGRGGYCFEQNHLFRAALEAIGFTVTGLAARVLWNIPEGVIPPRSHMLLRVDLDGRSWIADVGFGVLTLTAPLMLEADTEQPTPHETFRLAPRNGEFVMESRIRDRWAPMYRFDLNPQERVDYEVSNWHVSTHPESLFVNALLASRVAPGARHTLFNNELSTHSTEAGTEKRLLVNEGELRNALENVIGLNLPAGPDVDALLERIAATPAP</sequence>